<dbReference type="AlphaFoldDB" id="B8D3Z9"/>
<keyword evidence="1" id="KW-0472">Membrane</keyword>
<evidence type="ECO:0000313" key="3">
    <source>
        <dbReference type="Proteomes" id="UP000006903"/>
    </source>
</evidence>
<feature type="transmembrane region" description="Helical" evidence="1">
    <location>
        <begin position="49"/>
        <end position="67"/>
    </location>
</feature>
<dbReference type="Proteomes" id="UP000006903">
    <property type="component" value="Chromosome"/>
</dbReference>
<protein>
    <submittedName>
        <fullName evidence="2">Carbon starvation protein</fullName>
    </submittedName>
</protein>
<keyword evidence="1" id="KW-1133">Transmembrane helix</keyword>
<name>B8D3Z9_DESA1</name>
<sequence length="73" mass="8323">MELFDWVKPRSAQLHRVLANRWIASLIPILLGFALAYPQIPDPLNPGKYIYACQIVWPVFSGTILFIKGLRGK</sequence>
<organism evidence="2 3">
    <name type="scientific">Desulfurococcus amylolyticus (strain DSM 18924 / JCM 16383 / VKM B-2413 / 1221n)</name>
    <name type="common">Desulfurococcus kamchatkensis</name>
    <dbReference type="NCBI Taxonomy" id="490899"/>
    <lineage>
        <taxon>Archaea</taxon>
        <taxon>Thermoproteota</taxon>
        <taxon>Thermoprotei</taxon>
        <taxon>Desulfurococcales</taxon>
        <taxon>Desulfurococcaceae</taxon>
        <taxon>Desulfurococcus</taxon>
    </lineage>
</organism>
<dbReference type="EMBL" id="CP001140">
    <property type="protein sequence ID" value="ACL10830.1"/>
    <property type="molecule type" value="Genomic_DNA"/>
</dbReference>
<dbReference type="HOGENOM" id="CLU_2695566_0_0_2"/>
<evidence type="ECO:0000313" key="2">
    <source>
        <dbReference type="EMBL" id="ACL10830.1"/>
    </source>
</evidence>
<keyword evidence="1" id="KW-0812">Transmembrane</keyword>
<gene>
    <name evidence="2" type="ordered locus">DKAM_0504</name>
</gene>
<dbReference type="KEGG" id="dka:DKAM_0504"/>
<dbReference type="STRING" id="490899.DKAM_0504"/>
<proteinExistence type="predicted"/>
<evidence type="ECO:0000256" key="1">
    <source>
        <dbReference type="SAM" id="Phobius"/>
    </source>
</evidence>
<feature type="transmembrane region" description="Helical" evidence="1">
    <location>
        <begin position="18"/>
        <end position="37"/>
    </location>
</feature>
<reference evidence="2 3" key="1">
    <citation type="journal article" date="2009" name="J. Bacteriol.">
        <title>Complete genome sequence of the anaerobic, protein-degrading hyperthermophilic crenarchaeon Desulfurococcus kamchatkensis.</title>
        <authorList>
            <person name="Ravin N.V."/>
            <person name="Mardanov A.V."/>
            <person name="Beletsky A.V."/>
            <person name="Kublanov I.V."/>
            <person name="Kolganova T.V."/>
            <person name="Lebedinsky A.V."/>
            <person name="Chernyh N.A."/>
            <person name="Bonch-Osmolovskaya E.A."/>
            <person name="Skryabin K.G."/>
        </authorList>
    </citation>
    <scope>NUCLEOTIDE SEQUENCE [LARGE SCALE GENOMIC DNA]</scope>
    <source>
        <strain evidence="3">DSM 18924 / JCM 16383 / VKM B-2413 / 1221n</strain>
    </source>
</reference>
<accession>B8D3Z9</accession>